<dbReference type="EMBL" id="JAUTXU010000130">
    <property type="protein sequence ID" value="KAK3705392.1"/>
    <property type="molecule type" value="Genomic_DNA"/>
</dbReference>
<reference evidence="1" key="1">
    <citation type="submission" date="2023-07" db="EMBL/GenBank/DDBJ databases">
        <title>Black Yeasts Isolated from many extreme environments.</title>
        <authorList>
            <person name="Coleine C."/>
            <person name="Stajich J.E."/>
            <person name="Selbmann L."/>
        </authorList>
    </citation>
    <scope>NUCLEOTIDE SEQUENCE</scope>
    <source>
        <strain evidence="1">CCFEE 5714</strain>
    </source>
</reference>
<name>A0ACC3MWQ4_9PEZI</name>
<evidence type="ECO:0000313" key="2">
    <source>
        <dbReference type="Proteomes" id="UP001281147"/>
    </source>
</evidence>
<sequence length="283" mass="30079">MGGLSFAALVLYAPLFVRSQTSDIYGAVIVQHHCGTPVGTSTILVEPTNYAENASYVVASSSPGIPSYSFASPTSVASTVSPLSSNGVSTTAGTPNPTGTPISQACLQYTDQNITIPDGSIWHVECKAIYQGVEITTAPLRKRRYPVDTGADDCLKQCQDYGPGCAGFTYSEGECWMFSKLYFSLRTFADNLSARRAELEPEDDPPIHPSEHIRRGMPAAAAMRTGYPMWSNSSLIVGTGTGTGILAPPTVGPTPFWSNYSLSRTTSKLPVTSSMTLSPPPFA</sequence>
<organism evidence="1 2">
    <name type="scientific">Vermiconidia calcicola</name>
    <dbReference type="NCBI Taxonomy" id="1690605"/>
    <lineage>
        <taxon>Eukaryota</taxon>
        <taxon>Fungi</taxon>
        <taxon>Dikarya</taxon>
        <taxon>Ascomycota</taxon>
        <taxon>Pezizomycotina</taxon>
        <taxon>Dothideomycetes</taxon>
        <taxon>Dothideomycetidae</taxon>
        <taxon>Mycosphaerellales</taxon>
        <taxon>Extremaceae</taxon>
        <taxon>Vermiconidia</taxon>
    </lineage>
</organism>
<gene>
    <name evidence="1" type="ORF">LTR37_013365</name>
</gene>
<comment type="caution">
    <text evidence="1">The sequence shown here is derived from an EMBL/GenBank/DDBJ whole genome shotgun (WGS) entry which is preliminary data.</text>
</comment>
<keyword evidence="2" id="KW-1185">Reference proteome</keyword>
<accession>A0ACC3MWQ4</accession>
<dbReference type="Proteomes" id="UP001281147">
    <property type="component" value="Unassembled WGS sequence"/>
</dbReference>
<protein>
    <submittedName>
        <fullName evidence="1">Uncharacterized protein</fullName>
    </submittedName>
</protein>
<proteinExistence type="predicted"/>
<evidence type="ECO:0000313" key="1">
    <source>
        <dbReference type="EMBL" id="KAK3705392.1"/>
    </source>
</evidence>